<evidence type="ECO:0000256" key="5">
    <source>
        <dbReference type="SAM" id="Phobius"/>
    </source>
</evidence>
<feature type="domain" description="RNA polymerase sigma factor 70 region 4 type 2" evidence="7">
    <location>
        <begin position="119"/>
        <end position="165"/>
    </location>
</feature>
<dbReference type="InterPro" id="IPR014327">
    <property type="entry name" value="RNA_pol_sigma70_bacteroid"/>
</dbReference>
<evidence type="ECO:0000313" key="9">
    <source>
        <dbReference type="Proteomes" id="UP000247973"/>
    </source>
</evidence>
<keyword evidence="5" id="KW-1133">Transmembrane helix</keyword>
<dbReference type="Gene3D" id="1.10.1740.10">
    <property type="match status" value="1"/>
</dbReference>
<dbReference type="Pfam" id="PF04542">
    <property type="entry name" value="Sigma70_r2"/>
    <property type="match status" value="1"/>
</dbReference>
<keyword evidence="5" id="KW-0472">Membrane</keyword>
<proteinExistence type="inferred from homology"/>
<accession>A0A2V3PT25</accession>
<evidence type="ECO:0000259" key="6">
    <source>
        <dbReference type="Pfam" id="PF04542"/>
    </source>
</evidence>
<organism evidence="8 9">
    <name type="scientific">Dysgonomonas alginatilytica</name>
    <dbReference type="NCBI Taxonomy" id="1605892"/>
    <lineage>
        <taxon>Bacteria</taxon>
        <taxon>Pseudomonadati</taxon>
        <taxon>Bacteroidota</taxon>
        <taxon>Bacteroidia</taxon>
        <taxon>Bacteroidales</taxon>
        <taxon>Dysgonomonadaceae</taxon>
        <taxon>Dysgonomonas</taxon>
    </lineage>
</organism>
<comment type="caution">
    <text evidence="8">The sequence shown here is derived from an EMBL/GenBank/DDBJ whole genome shotgun (WGS) entry which is preliminary data.</text>
</comment>
<evidence type="ECO:0000256" key="4">
    <source>
        <dbReference type="ARBA" id="ARBA00023163"/>
    </source>
</evidence>
<feature type="transmembrane region" description="Helical" evidence="5">
    <location>
        <begin position="172"/>
        <end position="190"/>
    </location>
</feature>
<dbReference type="RefSeq" id="WP_245903939.1">
    <property type="nucleotide sequence ID" value="NZ_QICL01000001.1"/>
</dbReference>
<dbReference type="NCBIfam" id="TIGR02937">
    <property type="entry name" value="sigma70-ECF"/>
    <property type="match status" value="1"/>
</dbReference>
<reference evidence="8 9" key="1">
    <citation type="submission" date="2018-03" db="EMBL/GenBank/DDBJ databases">
        <title>Genomic Encyclopedia of Archaeal and Bacterial Type Strains, Phase II (KMG-II): from individual species to whole genera.</title>
        <authorList>
            <person name="Goeker M."/>
        </authorList>
    </citation>
    <scope>NUCLEOTIDE SEQUENCE [LARGE SCALE GENOMIC DNA]</scope>
    <source>
        <strain evidence="8 9">DSM 100214</strain>
    </source>
</reference>
<keyword evidence="5" id="KW-0812">Transmembrane</keyword>
<dbReference type="Pfam" id="PF08281">
    <property type="entry name" value="Sigma70_r4_2"/>
    <property type="match status" value="1"/>
</dbReference>
<dbReference type="GO" id="GO:0016987">
    <property type="term" value="F:sigma factor activity"/>
    <property type="evidence" value="ECO:0007669"/>
    <property type="project" value="UniProtKB-KW"/>
</dbReference>
<dbReference type="GO" id="GO:0006352">
    <property type="term" value="P:DNA-templated transcription initiation"/>
    <property type="evidence" value="ECO:0007669"/>
    <property type="project" value="InterPro"/>
</dbReference>
<evidence type="ECO:0000259" key="7">
    <source>
        <dbReference type="Pfam" id="PF08281"/>
    </source>
</evidence>
<dbReference type="InterPro" id="IPR036388">
    <property type="entry name" value="WH-like_DNA-bd_sf"/>
</dbReference>
<dbReference type="Gene3D" id="1.10.10.10">
    <property type="entry name" value="Winged helix-like DNA-binding domain superfamily/Winged helix DNA-binding domain"/>
    <property type="match status" value="1"/>
</dbReference>
<dbReference type="GO" id="GO:0003677">
    <property type="term" value="F:DNA binding"/>
    <property type="evidence" value="ECO:0007669"/>
    <property type="project" value="InterPro"/>
</dbReference>
<dbReference type="InterPro" id="IPR007627">
    <property type="entry name" value="RNA_pol_sigma70_r2"/>
</dbReference>
<keyword evidence="4" id="KW-0804">Transcription</keyword>
<evidence type="ECO:0000256" key="2">
    <source>
        <dbReference type="ARBA" id="ARBA00023015"/>
    </source>
</evidence>
<dbReference type="SUPFAM" id="SSF88659">
    <property type="entry name" value="Sigma3 and sigma4 domains of RNA polymerase sigma factors"/>
    <property type="match status" value="1"/>
</dbReference>
<keyword evidence="3" id="KW-0731">Sigma factor</keyword>
<dbReference type="InterPro" id="IPR039425">
    <property type="entry name" value="RNA_pol_sigma-70-like"/>
</dbReference>
<keyword evidence="9" id="KW-1185">Reference proteome</keyword>
<name>A0A2V3PT25_9BACT</name>
<feature type="domain" description="RNA polymerase sigma-70 region 2" evidence="6">
    <location>
        <begin position="17"/>
        <end position="83"/>
    </location>
</feature>
<comment type="similarity">
    <text evidence="1">Belongs to the sigma-70 factor family. ECF subfamily.</text>
</comment>
<dbReference type="InterPro" id="IPR014284">
    <property type="entry name" value="RNA_pol_sigma-70_dom"/>
</dbReference>
<dbReference type="InterPro" id="IPR013249">
    <property type="entry name" value="RNA_pol_sigma70_r4_t2"/>
</dbReference>
<evidence type="ECO:0000313" key="8">
    <source>
        <dbReference type="EMBL" id="PXV68763.1"/>
    </source>
</evidence>
<evidence type="ECO:0000256" key="3">
    <source>
        <dbReference type="ARBA" id="ARBA00023082"/>
    </source>
</evidence>
<dbReference type="SUPFAM" id="SSF88946">
    <property type="entry name" value="Sigma2 domain of RNA polymerase sigma factors"/>
    <property type="match status" value="1"/>
</dbReference>
<dbReference type="InterPro" id="IPR013324">
    <property type="entry name" value="RNA_pol_sigma_r3/r4-like"/>
</dbReference>
<dbReference type="NCBIfam" id="TIGR02985">
    <property type="entry name" value="Sig70_bacteroi1"/>
    <property type="match status" value="1"/>
</dbReference>
<keyword evidence="2" id="KW-0805">Transcription regulation</keyword>
<evidence type="ECO:0000256" key="1">
    <source>
        <dbReference type="ARBA" id="ARBA00010641"/>
    </source>
</evidence>
<dbReference type="AlphaFoldDB" id="A0A2V3PT25"/>
<dbReference type="Proteomes" id="UP000247973">
    <property type="component" value="Unassembled WGS sequence"/>
</dbReference>
<sequence length="191" mass="22500">MMEEHIEESAKDRVEDLFRNNYKSLKIYALRFVRDLDVVEDLVQDTFVELWNRRDYIELDGTVKAYLYKTLYNKCLNHLNSKATTSQSSIENDTFLSHTDGADSQDEVLHVKELQEIIRVHIETLPPQCKRIFLLSRNKDLKNREIAELLGISVKSVEKQITKALFELRTHLYKSGFLLFIIILFILKISY</sequence>
<dbReference type="PANTHER" id="PTHR43133:SF46">
    <property type="entry name" value="RNA POLYMERASE SIGMA-70 FACTOR ECF SUBFAMILY"/>
    <property type="match status" value="1"/>
</dbReference>
<protein>
    <submittedName>
        <fullName evidence="8">RNA polymerase sigma-70 factor (ECF subfamily)</fullName>
    </submittedName>
</protein>
<dbReference type="EMBL" id="QICL01000001">
    <property type="protein sequence ID" value="PXV68763.1"/>
    <property type="molecule type" value="Genomic_DNA"/>
</dbReference>
<dbReference type="InterPro" id="IPR013325">
    <property type="entry name" value="RNA_pol_sigma_r2"/>
</dbReference>
<gene>
    <name evidence="8" type="ORF">CLV62_10126</name>
</gene>
<dbReference type="PANTHER" id="PTHR43133">
    <property type="entry name" value="RNA POLYMERASE ECF-TYPE SIGMA FACTO"/>
    <property type="match status" value="1"/>
</dbReference>